<keyword evidence="4 5" id="KW-0732">Signal</keyword>
<evidence type="ECO:0000256" key="5">
    <source>
        <dbReference type="SAM" id="SignalP"/>
    </source>
</evidence>
<keyword evidence="8" id="KW-1185">Reference proteome</keyword>
<comment type="subcellular location">
    <subcellularLocation>
        <location evidence="1">Cell envelope</location>
    </subcellularLocation>
</comment>
<dbReference type="PANTHER" id="PTHR30532">
    <property type="entry name" value="IRON III DICITRATE-BINDING PERIPLASMIC PROTEIN"/>
    <property type="match status" value="1"/>
</dbReference>
<proteinExistence type="inferred from homology"/>
<feature type="domain" description="Fe/B12 periplasmic-binding" evidence="6">
    <location>
        <begin position="62"/>
        <end position="342"/>
    </location>
</feature>
<reference evidence="8" key="1">
    <citation type="journal article" date="2019" name="Int. J. Syst. Evol. Microbiol.">
        <title>The Global Catalogue of Microorganisms (GCM) 10K type strain sequencing project: providing services to taxonomists for standard genome sequencing and annotation.</title>
        <authorList>
            <consortium name="The Broad Institute Genomics Platform"/>
            <consortium name="The Broad Institute Genome Sequencing Center for Infectious Disease"/>
            <person name="Wu L."/>
            <person name="Ma J."/>
        </authorList>
    </citation>
    <scope>NUCLEOTIDE SEQUENCE [LARGE SCALE GENOMIC DNA]</scope>
    <source>
        <strain evidence="8">TBRC 5832</strain>
    </source>
</reference>
<dbReference type="RefSeq" id="WP_378069560.1">
    <property type="nucleotide sequence ID" value="NZ_JBHSBL010000019.1"/>
</dbReference>
<evidence type="ECO:0000256" key="1">
    <source>
        <dbReference type="ARBA" id="ARBA00004196"/>
    </source>
</evidence>
<sequence length="345" mass="35887">MRTPSRLLAAAASIAVALSLAACGGSSEEEPAATSSGPATAQFPVTITHAFGTTTIDKKPERVASVAWANHEVALALGVVPVGFAKAAWGDDDGDGVLPWVETKLTELGASTPVLFDEADSIDFEAVADTNPDVILAAYSGLTKEDYDKLTQIAPTVAYPKLAWGTTLADMIKLNSQALGLATQGDALIASLKKQTADAYAKYPKLAGKKVMFSYLDPKDFSQVGFYTLHDPRAGFLADTGFGTPAAIAKKSAESSTFWETISAEQADQFADVDIIITYDDAKGSILAAAQKDALMSKIPAIARGSVAGMQDSTPLAASANPSPLSIGWGIDQYFAALSAAADKI</sequence>
<dbReference type="SUPFAM" id="SSF53807">
    <property type="entry name" value="Helical backbone' metal receptor"/>
    <property type="match status" value="1"/>
</dbReference>
<evidence type="ECO:0000313" key="8">
    <source>
        <dbReference type="Proteomes" id="UP001595867"/>
    </source>
</evidence>
<dbReference type="InterPro" id="IPR051313">
    <property type="entry name" value="Bact_iron-sidero_bind"/>
</dbReference>
<dbReference type="PROSITE" id="PS50983">
    <property type="entry name" value="FE_B12_PBP"/>
    <property type="match status" value="1"/>
</dbReference>
<organism evidence="7 8">
    <name type="scientific">Actinoplanes subglobosus</name>
    <dbReference type="NCBI Taxonomy" id="1547892"/>
    <lineage>
        <taxon>Bacteria</taxon>
        <taxon>Bacillati</taxon>
        <taxon>Actinomycetota</taxon>
        <taxon>Actinomycetes</taxon>
        <taxon>Micromonosporales</taxon>
        <taxon>Micromonosporaceae</taxon>
        <taxon>Actinoplanes</taxon>
    </lineage>
</organism>
<dbReference type="PANTHER" id="PTHR30532:SF24">
    <property type="entry name" value="FERRIC ENTEROBACTIN-BINDING PERIPLASMIC PROTEIN FEPB"/>
    <property type="match status" value="1"/>
</dbReference>
<dbReference type="Proteomes" id="UP001595867">
    <property type="component" value="Unassembled WGS sequence"/>
</dbReference>
<name>A0ABV8IWL7_9ACTN</name>
<accession>A0ABV8IWL7</accession>
<feature type="signal peptide" evidence="5">
    <location>
        <begin position="1"/>
        <end position="21"/>
    </location>
</feature>
<dbReference type="Pfam" id="PF01497">
    <property type="entry name" value="Peripla_BP_2"/>
    <property type="match status" value="1"/>
</dbReference>
<dbReference type="PROSITE" id="PS51257">
    <property type="entry name" value="PROKAR_LIPOPROTEIN"/>
    <property type="match status" value="1"/>
</dbReference>
<protein>
    <submittedName>
        <fullName evidence="7">Iron-siderophore ABC transporter substrate-binding protein</fullName>
    </submittedName>
</protein>
<keyword evidence="3" id="KW-0813">Transport</keyword>
<evidence type="ECO:0000259" key="6">
    <source>
        <dbReference type="PROSITE" id="PS50983"/>
    </source>
</evidence>
<evidence type="ECO:0000256" key="3">
    <source>
        <dbReference type="ARBA" id="ARBA00022448"/>
    </source>
</evidence>
<comment type="caution">
    <text evidence="7">The sequence shown here is derived from an EMBL/GenBank/DDBJ whole genome shotgun (WGS) entry which is preliminary data.</text>
</comment>
<evidence type="ECO:0000313" key="7">
    <source>
        <dbReference type="EMBL" id="MFC4068669.1"/>
    </source>
</evidence>
<comment type="similarity">
    <text evidence="2">Belongs to the bacterial solute-binding protein 8 family.</text>
</comment>
<dbReference type="Gene3D" id="3.40.50.1980">
    <property type="entry name" value="Nitrogenase molybdenum iron protein domain"/>
    <property type="match status" value="2"/>
</dbReference>
<dbReference type="InterPro" id="IPR002491">
    <property type="entry name" value="ABC_transptr_periplasmic_BD"/>
</dbReference>
<evidence type="ECO:0000256" key="4">
    <source>
        <dbReference type="ARBA" id="ARBA00022729"/>
    </source>
</evidence>
<dbReference type="EMBL" id="JBHSBL010000019">
    <property type="protein sequence ID" value="MFC4068669.1"/>
    <property type="molecule type" value="Genomic_DNA"/>
</dbReference>
<gene>
    <name evidence="7" type="ORF">ACFO0C_27385</name>
</gene>
<feature type="chain" id="PRO_5046123934" evidence="5">
    <location>
        <begin position="22"/>
        <end position="345"/>
    </location>
</feature>
<dbReference type="CDD" id="cd01146">
    <property type="entry name" value="FhuD"/>
    <property type="match status" value="1"/>
</dbReference>
<evidence type="ECO:0000256" key="2">
    <source>
        <dbReference type="ARBA" id="ARBA00008814"/>
    </source>
</evidence>